<keyword evidence="5 8" id="KW-1133">Transmembrane helix</keyword>
<protein>
    <recommendedName>
        <fullName evidence="11">V-type ATP synthase subunit I</fullName>
    </recommendedName>
</protein>
<evidence type="ECO:0000256" key="2">
    <source>
        <dbReference type="ARBA" id="ARBA00009904"/>
    </source>
</evidence>
<comment type="subcellular location">
    <subcellularLocation>
        <location evidence="1">Membrane</location>
        <topology evidence="1">Multi-pass membrane protein</topology>
    </subcellularLocation>
</comment>
<feature type="transmembrane region" description="Helical" evidence="8">
    <location>
        <begin position="409"/>
        <end position="435"/>
    </location>
</feature>
<evidence type="ECO:0000256" key="4">
    <source>
        <dbReference type="ARBA" id="ARBA00022692"/>
    </source>
</evidence>
<proteinExistence type="inferred from homology"/>
<dbReference type="InterPro" id="IPR002490">
    <property type="entry name" value="V-ATPase_116kDa_su"/>
</dbReference>
<reference evidence="9 10" key="1">
    <citation type="journal article" date="2019" name="Int. J. Syst. Evol. Microbiol.">
        <title>The Global Catalogue of Microorganisms (GCM) 10K type strain sequencing project: providing services to taxonomists for standard genome sequencing and annotation.</title>
        <authorList>
            <consortium name="The Broad Institute Genomics Platform"/>
            <consortium name="The Broad Institute Genome Sequencing Center for Infectious Disease"/>
            <person name="Wu L."/>
            <person name="Ma J."/>
        </authorList>
    </citation>
    <scope>NUCLEOTIDE SEQUENCE [LARGE SCALE GENOMIC DNA]</scope>
    <source>
        <strain evidence="9 10">JCM 13250</strain>
    </source>
</reference>
<feature type="transmembrane region" description="Helical" evidence="8">
    <location>
        <begin position="219"/>
        <end position="240"/>
    </location>
</feature>
<name>A0ABN2M030_9ACTN</name>
<evidence type="ECO:0000256" key="5">
    <source>
        <dbReference type="ARBA" id="ARBA00022989"/>
    </source>
</evidence>
<accession>A0ABN2M030</accession>
<sequence length="466" mass="47605">MRWREAFAAVPMTRVAVVAPAELLRTALVRVADAGCLDIDRLVPAADQPAASAAQALQRLALPDSPEARLLETPPDIATLVEERRADLLAGETQLADLSAQVVDRDGVAALLGWAPTATLPTLAARLRPAGATVVTLPAPRGVLPPTVVDRPGPGRTFAPLVNTYATTPYVDVDVSVPAGLAYVVMFGAMFADVGHGVLLFAGAVVVRLGLVRRLAPLWPHWAFLAAAGVSTVAFGLVFGECFGPTGLVPAGLVAPLEQPVAMLLGGIALGAVLLAGAFALGTVNRFREGGWALALYAPSGAAGALLFAALGTAAAAWYAHSATLATVAAGSGAAGLALAYAGLFAAAGGGWAGAAQATIETVDLLVRLAANVVSFARIAAFGLTHAVLGSIVWAATVGLWHRGAAGSSAAVVVFALGNTVAFALAALVAGVQALRLEYYELFSRVFQMEGRPYRPWHVPLASTKE</sequence>
<evidence type="ECO:0000256" key="6">
    <source>
        <dbReference type="ARBA" id="ARBA00023065"/>
    </source>
</evidence>
<feature type="transmembrane region" description="Helical" evidence="8">
    <location>
        <begin position="181"/>
        <end position="207"/>
    </location>
</feature>
<evidence type="ECO:0000256" key="7">
    <source>
        <dbReference type="ARBA" id="ARBA00023136"/>
    </source>
</evidence>
<evidence type="ECO:0000256" key="8">
    <source>
        <dbReference type="SAM" id="Phobius"/>
    </source>
</evidence>
<comment type="similarity">
    <text evidence="2">Belongs to the V-ATPase 116 kDa subunit family.</text>
</comment>
<evidence type="ECO:0000313" key="10">
    <source>
        <dbReference type="Proteomes" id="UP001500218"/>
    </source>
</evidence>
<feature type="transmembrane region" description="Helical" evidence="8">
    <location>
        <begin position="260"/>
        <end position="282"/>
    </location>
</feature>
<comment type="caution">
    <text evidence="9">The sequence shown here is derived from an EMBL/GenBank/DDBJ whole genome shotgun (WGS) entry which is preliminary data.</text>
</comment>
<keyword evidence="7 8" id="KW-0472">Membrane</keyword>
<dbReference type="EMBL" id="BAAALT010000076">
    <property type="protein sequence ID" value="GAA1804955.1"/>
    <property type="molecule type" value="Genomic_DNA"/>
</dbReference>
<evidence type="ECO:0000256" key="1">
    <source>
        <dbReference type="ARBA" id="ARBA00004141"/>
    </source>
</evidence>
<dbReference type="PANTHER" id="PTHR11629:SF63">
    <property type="entry name" value="V-TYPE PROTON ATPASE SUBUNIT A"/>
    <property type="match status" value="1"/>
</dbReference>
<feature type="transmembrane region" description="Helical" evidence="8">
    <location>
        <begin position="325"/>
        <end position="353"/>
    </location>
</feature>
<evidence type="ECO:0008006" key="11">
    <source>
        <dbReference type="Google" id="ProtNLM"/>
    </source>
</evidence>
<gene>
    <name evidence="9" type="ORF">GCM10009682_28400</name>
</gene>
<feature type="transmembrane region" description="Helical" evidence="8">
    <location>
        <begin position="365"/>
        <end position="389"/>
    </location>
</feature>
<keyword evidence="4 8" id="KW-0812">Transmembrane</keyword>
<feature type="transmembrane region" description="Helical" evidence="8">
    <location>
        <begin position="294"/>
        <end position="319"/>
    </location>
</feature>
<keyword evidence="3" id="KW-0813">Transport</keyword>
<evidence type="ECO:0000256" key="3">
    <source>
        <dbReference type="ARBA" id="ARBA00022448"/>
    </source>
</evidence>
<dbReference type="RefSeq" id="WP_344130825.1">
    <property type="nucleotide sequence ID" value="NZ_BAAALT010000076.1"/>
</dbReference>
<keyword evidence="10" id="KW-1185">Reference proteome</keyword>
<dbReference type="Proteomes" id="UP001500218">
    <property type="component" value="Unassembled WGS sequence"/>
</dbReference>
<keyword evidence="6" id="KW-0406">Ion transport</keyword>
<evidence type="ECO:0000313" key="9">
    <source>
        <dbReference type="EMBL" id="GAA1804955.1"/>
    </source>
</evidence>
<organism evidence="9 10">
    <name type="scientific">Luedemannella flava</name>
    <dbReference type="NCBI Taxonomy" id="349316"/>
    <lineage>
        <taxon>Bacteria</taxon>
        <taxon>Bacillati</taxon>
        <taxon>Actinomycetota</taxon>
        <taxon>Actinomycetes</taxon>
        <taxon>Micromonosporales</taxon>
        <taxon>Micromonosporaceae</taxon>
        <taxon>Luedemannella</taxon>
    </lineage>
</organism>
<dbReference type="Pfam" id="PF01496">
    <property type="entry name" value="V_ATPase_I"/>
    <property type="match status" value="1"/>
</dbReference>
<dbReference type="PANTHER" id="PTHR11629">
    <property type="entry name" value="VACUOLAR PROTON ATPASES"/>
    <property type="match status" value="1"/>
</dbReference>